<feature type="domain" description="DUF6603" evidence="2">
    <location>
        <begin position="374"/>
        <end position="861"/>
    </location>
</feature>
<reference evidence="3 4" key="1">
    <citation type="submission" date="2024-03" db="EMBL/GenBank/DDBJ databases">
        <title>Whole genome sequencing of Streptomyces racemochromogenes, to identify antimicrobial biosynthetic gene clusters.</title>
        <authorList>
            <person name="Suryawanshi P."/>
            <person name="Krishnaraj P.U."/>
            <person name="Arun Y.P."/>
            <person name="Suryawanshi M.P."/>
            <person name="Rakshit O."/>
        </authorList>
    </citation>
    <scope>NUCLEOTIDE SEQUENCE [LARGE SCALE GENOMIC DNA]</scope>
    <source>
        <strain evidence="3 4">AUDT626</strain>
    </source>
</reference>
<dbReference type="InterPro" id="IPR046538">
    <property type="entry name" value="DUF6603"/>
</dbReference>
<feature type="region of interest" description="Disordered" evidence="1">
    <location>
        <begin position="1007"/>
        <end position="1032"/>
    </location>
</feature>
<evidence type="ECO:0000259" key="2">
    <source>
        <dbReference type="Pfam" id="PF20248"/>
    </source>
</evidence>
<sequence length="1094" mass="115390">MALTVDELHALFPTGAPGPFELDTGRLGWGDESTTFEHLPERQLILTGATADPSALTVTGRVALAGEEMPATARFVAAGGTVTGLVFEATPATWLLQTAVARVDLTELAARGRGLRVLLAAGPDGAQAGQCPHPGPWAAFHLGSAVEQSVEFRAELRKDSIGAAGAVEGQRPLVAPLLEALGEHGVELPGPLVDWLEEVRLHRHPMGKTDNMMVTAVAPIDQGTGPEPVEVLLLRTTVLGHQNEEGKPKATTVALLRARTDWSSAGLPLVGPMIGPGLVSLPALQIIYVSVELSAEDARKVNQVITEYNLGPVQQLPAPNEAAGVPLTKGVNAAVYLSVLGTPAPAAVISVPPKDKPAGDGDKPKWKLQHTFEVDKTLGPVHIARIVLTYDVKKGLLVSFEGTAAVGPLVWDVAGLGFYVGMSGGFPILPFLHGMTIEATAANGLIALSGGLHNREPDDPSLDFELAGLVLVRAMAVEAGAQAVWARSNEGWHSVLLYGEASLAGGAALFGPPPFTVTGFSAGFGVNSTFKKVPTGAEIAEFPLVARLDAAQALPGMPAPEPYTPEDALKALTGPTGWIRPDQGNHWIAAGVKFTSFGFLDSKALAVIEFGDSVKVMLLGRTSVTLPRTLNPADRVIAKVNIGLSLAYASDEHRLSMDVALLPGSYVLDPSIMLTGGIAVYAWTGGSRAGDFVVSLGGYHPDFNVPVHYPRPQRLGFVWSPASDITVRAEAYAAVTPAALMFGGRLAAVYDKGVFSAWFTAHLDALVQWKPFYLDLSLGISIGVAATVKVAFFRVRICVEVGVALHLWLPPFGGRATVKLWFISFSFGFGSSRDSTPSVDWPEFRTQIPAPVKVTPHEGLLADVDEAEAVFRAASKAPVLVSCSGFSFSTEAGIPASHLYVNGVLWKESEHGLIDVRPMDRTGVRSEHHVTLTKDEEPFHPADHFWKLAEITAAVAPGLWGKPLAKPGDALKGERLLEGRFTGLRITLPEPDRGTDTGPVTSEALAYEGLPDGDMPLRDADPAGPRPTADPDSIALIERTVADPDAAARRSRVLEALARFGAGAGADADSPLTGYAELAGRSLTSPPMTTTATR</sequence>
<name>A0ABW7P8S4_9ACTN</name>
<comment type="caution">
    <text evidence="3">The sequence shown here is derived from an EMBL/GenBank/DDBJ whole genome shotgun (WGS) entry which is preliminary data.</text>
</comment>
<dbReference type="Pfam" id="PF20248">
    <property type="entry name" value="DUF6603"/>
    <property type="match status" value="1"/>
</dbReference>
<dbReference type="Proteomes" id="UP001610631">
    <property type="component" value="Unassembled WGS sequence"/>
</dbReference>
<accession>A0ABW7P8S4</accession>
<dbReference type="RefSeq" id="WP_395508384.1">
    <property type="nucleotide sequence ID" value="NZ_JBBDHD010000008.1"/>
</dbReference>
<gene>
    <name evidence="3" type="ORF">WDV06_04990</name>
</gene>
<organism evidence="3 4">
    <name type="scientific">Streptomyces racemochromogenes</name>
    <dbReference type="NCBI Taxonomy" id="67353"/>
    <lineage>
        <taxon>Bacteria</taxon>
        <taxon>Bacillati</taxon>
        <taxon>Actinomycetota</taxon>
        <taxon>Actinomycetes</taxon>
        <taxon>Kitasatosporales</taxon>
        <taxon>Streptomycetaceae</taxon>
        <taxon>Streptomyces</taxon>
    </lineage>
</organism>
<protein>
    <submittedName>
        <fullName evidence="3">DUF6603 domain-containing protein</fullName>
    </submittedName>
</protein>
<keyword evidence="4" id="KW-1185">Reference proteome</keyword>
<evidence type="ECO:0000256" key="1">
    <source>
        <dbReference type="SAM" id="MobiDB-lite"/>
    </source>
</evidence>
<evidence type="ECO:0000313" key="4">
    <source>
        <dbReference type="Proteomes" id="UP001610631"/>
    </source>
</evidence>
<dbReference type="EMBL" id="JBBDHD010000008">
    <property type="protein sequence ID" value="MFH7594447.1"/>
    <property type="molecule type" value="Genomic_DNA"/>
</dbReference>
<evidence type="ECO:0000313" key="3">
    <source>
        <dbReference type="EMBL" id="MFH7594447.1"/>
    </source>
</evidence>
<proteinExistence type="predicted"/>